<protein>
    <submittedName>
        <fullName evidence="2">Putative transmembrane anti-sigma factor</fullName>
    </submittedName>
</protein>
<evidence type="ECO:0000313" key="4">
    <source>
        <dbReference type="Proteomes" id="UP000002417"/>
    </source>
</evidence>
<keyword evidence="1 2" id="KW-0812">Transmembrane</keyword>
<evidence type="ECO:0000313" key="2">
    <source>
        <dbReference type="EMBL" id="ABS65512.1"/>
    </source>
</evidence>
<dbReference type="AlphaFoldDB" id="A7IBW9"/>
<keyword evidence="1" id="KW-0472">Membrane</keyword>
<sequence length="270" mass="28958">MPDEKPISESLPDTMTWEILNAYVDQELDPRRAALVADAVARDHGLAARVATLSKLRATAREMPPASHAPPPLALRTFAGFWSLRVMAVAASILLAVVLGSTLLWRGPAGENASRDAADAIHLEWLSDQSLPPKDAPIEFALASRFMGTLPDLSAANLRLVFLSAEPVVEGHGVFGGYVGPHGCRLGLSITPSRGGDTTIREGREPGGMLIRAWRSDGAEYAIMSHSMDPDRLDRLALIVAELVRQRGPTTDEQEIALRATETVGKACAV</sequence>
<evidence type="ECO:0000256" key="1">
    <source>
        <dbReference type="SAM" id="Phobius"/>
    </source>
</evidence>
<name>A7IBW9_XANP2</name>
<evidence type="ECO:0000313" key="3">
    <source>
        <dbReference type="EMBL" id="ABS67914.1"/>
    </source>
</evidence>
<dbReference type="EMBL" id="CP000781">
    <property type="protein sequence ID" value="ABS67914.1"/>
    <property type="molecule type" value="Genomic_DNA"/>
</dbReference>
<dbReference type="Proteomes" id="UP000002417">
    <property type="component" value="Chromosome"/>
</dbReference>
<dbReference type="KEGG" id="xau:Xaut_2673"/>
<keyword evidence="1" id="KW-1133">Transmembrane helix</keyword>
<dbReference type="STRING" id="78245.Xaut_0254"/>
<organism evidence="2 4">
    <name type="scientific">Xanthobacter autotrophicus (strain ATCC BAA-1158 / Py2)</name>
    <dbReference type="NCBI Taxonomy" id="78245"/>
    <lineage>
        <taxon>Bacteria</taxon>
        <taxon>Pseudomonadati</taxon>
        <taxon>Pseudomonadota</taxon>
        <taxon>Alphaproteobacteria</taxon>
        <taxon>Hyphomicrobiales</taxon>
        <taxon>Xanthobacteraceae</taxon>
        <taxon>Xanthobacter</taxon>
    </lineage>
</organism>
<feature type="transmembrane region" description="Helical" evidence="1">
    <location>
        <begin position="82"/>
        <end position="105"/>
    </location>
</feature>
<dbReference type="OrthoDB" id="8031034at2"/>
<dbReference type="eggNOG" id="COG5662">
    <property type="taxonomic scope" value="Bacteria"/>
</dbReference>
<dbReference type="HOGENOM" id="CLU_1183926_0_0_5"/>
<reference evidence="2 4" key="1">
    <citation type="submission" date="2007-07" db="EMBL/GenBank/DDBJ databases">
        <title>Complete sequence of chromosome of Xanthobacter autotrophicus Py2.</title>
        <authorList>
            <consortium name="US DOE Joint Genome Institute"/>
            <person name="Copeland A."/>
            <person name="Lucas S."/>
            <person name="Lapidus A."/>
            <person name="Barry K."/>
            <person name="Glavina del Rio T."/>
            <person name="Hammon N."/>
            <person name="Israni S."/>
            <person name="Dalin E."/>
            <person name="Tice H."/>
            <person name="Pitluck S."/>
            <person name="Sims D."/>
            <person name="Brettin T."/>
            <person name="Bruce D."/>
            <person name="Detter J.C."/>
            <person name="Han C."/>
            <person name="Tapia R."/>
            <person name="Brainard J."/>
            <person name="Schmutz J."/>
            <person name="Larimer F."/>
            <person name="Land M."/>
            <person name="Hauser L."/>
            <person name="Kyrpides N."/>
            <person name="Kim E."/>
            <person name="Ensigns S.A."/>
            <person name="Richardson P."/>
        </authorList>
    </citation>
    <scope>NUCLEOTIDE SEQUENCE [LARGE SCALE GENOMIC DNA]</scope>
    <source>
        <strain evidence="4">ATCC BAA-1158 / Py2</strain>
        <strain evidence="2">Py2</strain>
    </source>
</reference>
<gene>
    <name evidence="2" type="ordered locus">Xaut_0254</name>
    <name evidence="3" type="ordered locus">Xaut_2673</name>
</gene>
<keyword evidence="4" id="KW-1185">Reference proteome</keyword>
<dbReference type="EMBL" id="CP000781">
    <property type="protein sequence ID" value="ABS65512.1"/>
    <property type="molecule type" value="Genomic_DNA"/>
</dbReference>
<proteinExistence type="predicted"/>
<dbReference type="KEGG" id="xau:Xaut_0254"/>
<accession>A7IBW9</accession>